<dbReference type="RefSeq" id="WP_022758066.1">
    <property type="nucleotide sequence ID" value="NZ_FOGJ01000002.1"/>
</dbReference>
<accession>A0A1H9LQC8</accession>
<name>A0A1H9LQC8_BUTFI</name>
<sequence length="193" mass="21713">MESRIGVVKQGASGARVLLMERVGRFEIATGSVLCIYGIVNIICDVVYKWGQYTFSGMILESLVVILAVLLGFWGIGSGSHHLCSIRHFRKYVSFLQQDETGSVRRLADSTHEPYDETLDRIHRYTDRGYFGNIIIDDASGRVSFPDRIRKYSDAGYRTVTCNGCRATRSLPDNTVVKCEYCGNVISTRKDEH</sequence>
<feature type="transmembrane region" description="Helical" evidence="1">
    <location>
        <begin position="28"/>
        <end position="48"/>
    </location>
</feature>
<organism evidence="2 3">
    <name type="scientific">Butyrivibrio fibrisolvens</name>
    <dbReference type="NCBI Taxonomy" id="831"/>
    <lineage>
        <taxon>Bacteria</taxon>
        <taxon>Bacillati</taxon>
        <taxon>Bacillota</taxon>
        <taxon>Clostridia</taxon>
        <taxon>Lachnospirales</taxon>
        <taxon>Lachnospiraceae</taxon>
        <taxon>Butyrivibrio</taxon>
    </lineage>
</organism>
<keyword evidence="1" id="KW-1133">Transmembrane helix</keyword>
<reference evidence="2 3" key="1">
    <citation type="submission" date="2016-10" db="EMBL/GenBank/DDBJ databases">
        <authorList>
            <person name="de Groot N.N."/>
        </authorList>
    </citation>
    <scope>NUCLEOTIDE SEQUENCE [LARGE SCALE GENOMIC DNA]</scope>
    <source>
        <strain evidence="2 3">AR40</strain>
    </source>
</reference>
<protein>
    <submittedName>
        <fullName evidence="2">Uncharacterized protein</fullName>
    </submittedName>
</protein>
<gene>
    <name evidence="2" type="ORF">SAMN04487884_102148</name>
</gene>
<keyword evidence="1" id="KW-0472">Membrane</keyword>
<keyword evidence="1" id="KW-0812">Transmembrane</keyword>
<dbReference type="OrthoDB" id="2003831at2"/>
<dbReference type="eggNOG" id="ENOG50305HB">
    <property type="taxonomic scope" value="Bacteria"/>
</dbReference>
<evidence type="ECO:0000313" key="2">
    <source>
        <dbReference type="EMBL" id="SER13590.1"/>
    </source>
</evidence>
<proteinExistence type="predicted"/>
<dbReference type="Proteomes" id="UP000182584">
    <property type="component" value="Unassembled WGS sequence"/>
</dbReference>
<dbReference type="EMBL" id="FOGJ01000002">
    <property type="protein sequence ID" value="SER13590.1"/>
    <property type="molecule type" value="Genomic_DNA"/>
</dbReference>
<evidence type="ECO:0000256" key="1">
    <source>
        <dbReference type="SAM" id="Phobius"/>
    </source>
</evidence>
<dbReference type="AlphaFoldDB" id="A0A1H9LQC8"/>
<evidence type="ECO:0000313" key="3">
    <source>
        <dbReference type="Proteomes" id="UP000182584"/>
    </source>
</evidence>
<feature type="transmembrane region" description="Helical" evidence="1">
    <location>
        <begin position="55"/>
        <end position="76"/>
    </location>
</feature>